<evidence type="ECO:0000256" key="4">
    <source>
        <dbReference type="SAM" id="Phobius"/>
    </source>
</evidence>
<dbReference type="GeneTree" id="ENSGT01150000286963"/>
<dbReference type="Proteomes" id="UP000694559">
    <property type="component" value="Unplaced"/>
</dbReference>
<dbReference type="Pfam" id="PF01150">
    <property type="entry name" value="GDA1_CD39"/>
    <property type="match status" value="1"/>
</dbReference>
<dbReference type="OMA" id="CLVENMN"/>
<dbReference type="GO" id="GO:1990003">
    <property type="term" value="F:IDP phosphatase activity"/>
    <property type="evidence" value="ECO:0007669"/>
    <property type="project" value="Ensembl"/>
</dbReference>
<feature type="transmembrane region" description="Helical" evidence="4">
    <location>
        <begin position="6"/>
        <end position="25"/>
    </location>
</feature>
<dbReference type="AlphaFoldDB" id="A0A8C6X0L9"/>
<comment type="similarity">
    <text evidence="1">Belongs to the GDA1/CD39 NTPase family.</text>
</comment>
<dbReference type="InterPro" id="IPR000407">
    <property type="entry name" value="GDA1_CD39_NTPase"/>
</dbReference>
<dbReference type="Gene3D" id="3.30.420.40">
    <property type="match status" value="1"/>
</dbReference>
<proteinExistence type="inferred from homology"/>
<organism evidence="5 6">
    <name type="scientific">Naja naja</name>
    <name type="common">Indian cobra</name>
    <dbReference type="NCBI Taxonomy" id="35670"/>
    <lineage>
        <taxon>Eukaryota</taxon>
        <taxon>Metazoa</taxon>
        <taxon>Chordata</taxon>
        <taxon>Craniata</taxon>
        <taxon>Vertebrata</taxon>
        <taxon>Euteleostomi</taxon>
        <taxon>Lepidosauria</taxon>
        <taxon>Squamata</taxon>
        <taxon>Bifurcata</taxon>
        <taxon>Unidentata</taxon>
        <taxon>Episquamata</taxon>
        <taxon>Toxicofera</taxon>
        <taxon>Serpentes</taxon>
        <taxon>Colubroidea</taxon>
        <taxon>Elapidae</taxon>
        <taxon>Elapinae</taxon>
        <taxon>Naja</taxon>
    </lineage>
</organism>
<dbReference type="PANTHER" id="PTHR11782:SF99">
    <property type="entry name" value="ECTONUCLEOSIDE TRIPHOSPHATE DIPHOSPHOHYDROLASE 6"/>
    <property type="match status" value="1"/>
</dbReference>
<accession>A0A8C6X0L9</accession>
<evidence type="ECO:0000313" key="6">
    <source>
        <dbReference type="Proteomes" id="UP000694559"/>
    </source>
</evidence>
<sequence length="440" mass="49316">MEIMKIPKPFFIFSIFTCAAIYAMYTKWHFDYKGKDVDKGLEKQLGAEISRKDEVVLYGIMFDAGSTGTRIHVFHFAQKPKELPRLIDTTFKALKPGLSAYADNVDKSAEGINELLAVAKEAVPVHLWKSTPLVLKATAGLRLLPGEKAQKLLDKRNQNGSYYIFSQLKQEKDISLLPMQNSQLSGISAWITVNFLTDSLNNPTKKCVGMLDLGGGSTQITFHPSAETSAENSTAEHIISFNLFNTTYKLNSHSYLGFGLMSARLAILGGVEGQTLKEGKELTSPCLSLNYQGEWEHAKILYKIKGQKTGRPLFESCHNEISKVLNKKIHEAARIKDLNFYAFSYYYELAVDAGLIDKKKGGILPVRKFESAAKTVCKTMEIQQGKHPFLCMDLTYISLLLKELGFQKDHILKLAQKINNIETSWALGAILHYMDSLHML</sequence>
<dbReference type="GO" id="GO:0005794">
    <property type="term" value="C:Golgi apparatus"/>
    <property type="evidence" value="ECO:0007669"/>
    <property type="project" value="Ensembl"/>
</dbReference>
<protein>
    <submittedName>
        <fullName evidence="5">Ectonucleoside triphosphate diphosphohydrolase 6</fullName>
    </submittedName>
</protein>
<name>A0A8C6X0L9_NAJNA</name>
<keyword evidence="3" id="KW-0067">ATP-binding</keyword>
<dbReference type="Gene3D" id="3.30.420.150">
    <property type="entry name" value="Exopolyphosphatase. Domain 2"/>
    <property type="match status" value="1"/>
</dbReference>
<dbReference type="GO" id="GO:0005886">
    <property type="term" value="C:plasma membrane"/>
    <property type="evidence" value="ECO:0007669"/>
    <property type="project" value="Ensembl"/>
</dbReference>
<evidence type="ECO:0000256" key="2">
    <source>
        <dbReference type="ARBA" id="ARBA00022801"/>
    </source>
</evidence>
<reference evidence="5" key="2">
    <citation type="submission" date="2025-09" db="UniProtKB">
        <authorList>
            <consortium name="Ensembl"/>
        </authorList>
    </citation>
    <scope>IDENTIFICATION</scope>
</reference>
<keyword evidence="4" id="KW-1133">Transmembrane helix</keyword>
<dbReference type="GO" id="GO:0005524">
    <property type="term" value="F:ATP binding"/>
    <property type="evidence" value="ECO:0007669"/>
    <property type="project" value="UniProtKB-KW"/>
</dbReference>
<dbReference type="GO" id="GO:0004382">
    <property type="term" value="F:GDP phosphatase activity"/>
    <property type="evidence" value="ECO:0007669"/>
    <property type="project" value="Ensembl"/>
</dbReference>
<reference evidence="5" key="1">
    <citation type="submission" date="2025-08" db="UniProtKB">
        <authorList>
            <consortium name="Ensembl"/>
        </authorList>
    </citation>
    <scope>IDENTIFICATION</scope>
</reference>
<keyword evidence="4" id="KW-0472">Membrane</keyword>
<dbReference type="GO" id="GO:0036384">
    <property type="term" value="F:CDP phosphatase activity"/>
    <property type="evidence" value="ECO:0007669"/>
    <property type="project" value="Ensembl"/>
</dbReference>
<keyword evidence="4" id="KW-0812">Transmembrane</keyword>
<evidence type="ECO:0000256" key="3">
    <source>
        <dbReference type="PIRSR" id="PIRSR600407-2"/>
    </source>
</evidence>
<evidence type="ECO:0000256" key="1">
    <source>
        <dbReference type="ARBA" id="ARBA00009283"/>
    </source>
</evidence>
<gene>
    <name evidence="5" type="primary">ENTPD6</name>
</gene>
<dbReference type="OrthoDB" id="6372431at2759"/>
<dbReference type="Ensembl" id="ENSNNAT00000000758.1">
    <property type="protein sequence ID" value="ENSNNAP00000000718.1"/>
    <property type="gene ID" value="ENSNNAG00000000515.1"/>
</dbReference>
<evidence type="ECO:0000313" key="5">
    <source>
        <dbReference type="Ensembl" id="ENSNNAP00000000718.1"/>
    </source>
</evidence>
<dbReference type="GO" id="GO:0045134">
    <property type="term" value="F:UDP phosphatase activity"/>
    <property type="evidence" value="ECO:0007669"/>
    <property type="project" value="Ensembl"/>
</dbReference>
<keyword evidence="2" id="KW-0378">Hydrolase</keyword>
<dbReference type="PANTHER" id="PTHR11782">
    <property type="entry name" value="ADENOSINE/GUANOSINE DIPHOSPHATASE"/>
    <property type="match status" value="1"/>
</dbReference>
<keyword evidence="6" id="KW-1185">Reference proteome</keyword>
<keyword evidence="3" id="KW-0547">Nucleotide-binding</keyword>
<dbReference type="GO" id="GO:0005576">
    <property type="term" value="C:extracellular region"/>
    <property type="evidence" value="ECO:0007669"/>
    <property type="project" value="Ensembl"/>
</dbReference>
<feature type="binding site" evidence="3">
    <location>
        <begin position="215"/>
        <end position="219"/>
    </location>
    <ligand>
        <name>ATP</name>
        <dbReference type="ChEBI" id="CHEBI:30616"/>
    </ligand>
</feature>